<dbReference type="AlphaFoldDB" id="A0A1F6AN39"/>
<organism evidence="2 3">
    <name type="scientific">Candidatus Gottesmanbacteria bacterium RIFCSPLOWO2_01_FULL_39_12b</name>
    <dbReference type="NCBI Taxonomy" id="1798388"/>
    <lineage>
        <taxon>Bacteria</taxon>
        <taxon>Candidatus Gottesmaniibacteriota</taxon>
    </lineage>
</organism>
<dbReference type="Proteomes" id="UP000176609">
    <property type="component" value="Unassembled WGS sequence"/>
</dbReference>
<proteinExistence type="predicted"/>
<evidence type="ECO:0000313" key="3">
    <source>
        <dbReference type="Proteomes" id="UP000176609"/>
    </source>
</evidence>
<dbReference type="PANTHER" id="PTHR24637:SF421">
    <property type="entry name" value="CUTICLE COLLAGEN DPY-2"/>
    <property type="match status" value="1"/>
</dbReference>
<dbReference type="EMBL" id="MFJR01000013">
    <property type="protein sequence ID" value="OGG26096.1"/>
    <property type="molecule type" value="Genomic_DNA"/>
</dbReference>
<evidence type="ECO:0000256" key="1">
    <source>
        <dbReference type="SAM" id="MobiDB-lite"/>
    </source>
</evidence>
<sequence>TGATGATGTQGPTGTTGATGATGSRGPTGSTGTTGATGGAGPTGSTGTTGATGGAGPTGSTGSTGATGAQGPSGSTGSTGPVGPNGVSLLWEANDCAGPNNWCGVMYPYLDPNTQALALGEIVSLNNASSSAEIFFTPVANKNSWFNVTGGNLGIGTTGPAAKLAIMVNANAPRLEVVSSNNTTKVGIKATGDPEADNILNLQSGGQVELSDGTNNYQLNILAGTDSKIQLFSAGISYLAGGNVGIGTTGPAALLDVAGGDITHGGGVYYPSTLSTHVRQTSYFVVMDTAGSGIFYTSAGAYGVAGTDFAEVFDTDGVLEAGDVVEVLEGSNITDNRPKVGKSSTPVSQKLIGVISDRAAFIGGKKENDGDVRNKTVGLLGRIPIKISDLNGPIKLGDPLTSSTIAGVAVKAVTTGPIIARALEEYDPQNGKTGTDGKILAMVQYSWFEPEVSLNQDGNMLISGSESLEPNNVITDNTGQPFYNLRLKSGQLLDKSAAYSQATIANINSGYIKAQDLIVEGTTNLQQGLQTSIVTAKQLVSETAKIASAQIGILRVETKLISPLIETDTLKAENIEATGTASLNEIKTNLLSPLSSDQDITIDLASQGETLQGSESGKLIIKGQEDQTVASIDSAGNASFSGQLSSSSVISDLGNLGDLNVSGDTTVSGTLHADKIESTDLNTLKSNFGDLLGKINNLQDKIASQSITIISPTPTLEPAFSTPTLTPLPTPSPTISAETDVSTRSASWNFDKANELLARLKEYLTSSSSLAQKSDEFIASSSAVIAQNTSYQTATSIDLPKDLQLSSLKVTDSTSLADTSIAGSLLVDGSIIIENNKIASIGDKLYLSSLDTVDILGGKLIVDNSGNLTVGGTLIAKGGIATDEIKSINGDITIDLSNDDANTIPDRHTYSDPGSSYINDRIGGFGKLLIKGENDLTVSSIDSGGNATFSGTLTAEKLNLSKSGSDLEDTKGLTLITAADNFLQNGINAPAVKTDGTAGTATLLSGYNSLVIFNPNITDNTLIYITPTSPTENRTLFVANKVPGRYFTVSLDTAIPHDVRFNWWIIN</sequence>
<feature type="compositionally biased region" description="Gly residues" evidence="1">
    <location>
        <begin position="50"/>
        <end position="59"/>
    </location>
</feature>
<evidence type="ECO:0000313" key="2">
    <source>
        <dbReference type="EMBL" id="OGG26096.1"/>
    </source>
</evidence>
<comment type="caution">
    <text evidence="2">The sequence shown here is derived from an EMBL/GenBank/DDBJ whole genome shotgun (WGS) entry which is preliminary data.</text>
</comment>
<reference evidence="2 3" key="1">
    <citation type="journal article" date="2016" name="Nat. Commun.">
        <title>Thousands of microbial genomes shed light on interconnected biogeochemical processes in an aquifer system.</title>
        <authorList>
            <person name="Anantharaman K."/>
            <person name="Brown C.T."/>
            <person name="Hug L.A."/>
            <person name="Sharon I."/>
            <person name="Castelle C.J."/>
            <person name="Probst A.J."/>
            <person name="Thomas B.C."/>
            <person name="Singh A."/>
            <person name="Wilkins M.J."/>
            <person name="Karaoz U."/>
            <person name="Brodie E.L."/>
            <person name="Williams K.H."/>
            <person name="Hubbard S.S."/>
            <person name="Banfield J.F."/>
        </authorList>
    </citation>
    <scope>NUCLEOTIDE SEQUENCE [LARGE SCALE GENOMIC DNA]</scope>
</reference>
<dbReference type="PANTHER" id="PTHR24637">
    <property type="entry name" value="COLLAGEN"/>
    <property type="match status" value="1"/>
</dbReference>
<name>A0A1F6AN39_9BACT</name>
<accession>A0A1F6AN39</accession>
<feature type="compositionally biased region" description="Low complexity" evidence="1">
    <location>
        <begin position="1"/>
        <end position="34"/>
    </location>
</feature>
<feature type="compositionally biased region" description="Gly residues" evidence="1">
    <location>
        <begin position="35"/>
        <end position="44"/>
    </location>
</feature>
<protein>
    <submittedName>
        <fullName evidence="2">Uncharacterized protein</fullName>
    </submittedName>
</protein>
<dbReference type="Gene3D" id="2.40.300.10">
    <property type="entry name" value="Head decoration protein D"/>
    <property type="match status" value="1"/>
</dbReference>
<feature type="region of interest" description="Disordered" evidence="1">
    <location>
        <begin position="1"/>
        <end position="83"/>
    </location>
</feature>
<feature type="non-terminal residue" evidence="2">
    <location>
        <position position="1"/>
    </location>
</feature>
<feature type="compositionally biased region" description="Low complexity" evidence="1">
    <location>
        <begin position="60"/>
        <end position="81"/>
    </location>
</feature>
<gene>
    <name evidence="2" type="ORF">A2960_03805</name>
</gene>